<evidence type="ECO:0000256" key="12">
    <source>
        <dbReference type="SAM" id="MobiDB-lite"/>
    </source>
</evidence>
<evidence type="ECO:0000259" key="14">
    <source>
        <dbReference type="Pfam" id="PF12483"/>
    </source>
</evidence>
<feature type="region of interest" description="Disordered" evidence="12">
    <location>
        <begin position="528"/>
        <end position="595"/>
    </location>
</feature>
<feature type="chain" id="PRO_5014582492" description="RING-type E3 ubiquitin transferase" evidence="13">
    <location>
        <begin position="26"/>
        <end position="769"/>
    </location>
</feature>
<evidence type="ECO:0000256" key="5">
    <source>
        <dbReference type="ARBA" id="ARBA00022692"/>
    </source>
</evidence>
<evidence type="ECO:0000256" key="10">
    <source>
        <dbReference type="ARBA" id="ARBA00022989"/>
    </source>
</evidence>
<keyword evidence="7" id="KW-0863">Zinc-finger</keyword>
<evidence type="ECO:0000313" key="17">
    <source>
        <dbReference type="EnsemblPlants" id="EMT04556"/>
    </source>
</evidence>
<accession>M8AJ96</accession>
<feature type="domain" description="E3 Ubiquitin ligase MUL1-like" evidence="14">
    <location>
        <begin position="87"/>
        <end position="236"/>
    </location>
</feature>
<evidence type="ECO:0000256" key="11">
    <source>
        <dbReference type="ARBA" id="ARBA00023136"/>
    </source>
</evidence>
<dbReference type="EC" id="2.3.2.27" evidence="3"/>
<evidence type="ECO:0000259" key="16">
    <source>
        <dbReference type="Pfam" id="PF23950"/>
    </source>
</evidence>
<protein>
    <recommendedName>
        <fullName evidence="3">RING-type E3 ubiquitin transferase</fullName>
        <ecNumber evidence="3">2.3.2.27</ecNumber>
    </recommendedName>
</protein>
<evidence type="ECO:0000259" key="15">
    <source>
        <dbReference type="Pfam" id="PF12776"/>
    </source>
</evidence>
<dbReference type="Pfam" id="PF12483">
    <property type="entry name" value="GIDE"/>
    <property type="match status" value="1"/>
</dbReference>
<keyword evidence="5" id="KW-0812">Transmembrane</keyword>
<dbReference type="Pfam" id="PF12776">
    <property type="entry name" value="Myb_DNA-bind_3"/>
    <property type="match status" value="1"/>
</dbReference>
<organism evidence="17">
    <name type="scientific">Aegilops tauschii</name>
    <name type="common">Tausch's goatgrass</name>
    <name type="synonym">Aegilops squarrosa</name>
    <dbReference type="NCBI Taxonomy" id="37682"/>
    <lineage>
        <taxon>Eukaryota</taxon>
        <taxon>Viridiplantae</taxon>
        <taxon>Streptophyta</taxon>
        <taxon>Embryophyta</taxon>
        <taxon>Tracheophyta</taxon>
        <taxon>Spermatophyta</taxon>
        <taxon>Magnoliopsida</taxon>
        <taxon>Liliopsida</taxon>
        <taxon>Poales</taxon>
        <taxon>Poaceae</taxon>
        <taxon>BOP clade</taxon>
        <taxon>Pooideae</taxon>
        <taxon>Triticodae</taxon>
        <taxon>Triticeae</taxon>
        <taxon>Triticinae</taxon>
        <taxon>Aegilops</taxon>
    </lineage>
</organism>
<keyword evidence="11" id="KW-0472">Membrane</keyword>
<comment type="subcellular location">
    <subcellularLocation>
        <location evidence="2">Membrane</location>
        <topology evidence="2">Multi-pass membrane protein</topology>
    </subcellularLocation>
</comment>
<dbReference type="GO" id="GO:0016020">
    <property type="term" value="C:membrane"/>
    <property type="evidence" value="ECO:0007669"/>
    <property type="project" value="UniProtKB-SubCell"/>
</dbReference>
<dbReference type="GO" id="GO:0008270">
    <property type="term" value="F:zinc ion binding"/>
    <property type="evidence" value="ECO:0007669"/>
    <property type="project" value="UniProtKB-KW"/>
</dbReference>
<keyword evidence="8" id="KW-0833">Ubl conjugation pathway</keyword>
<evidence type="ECO:0000256" key="7">
    <source>
        <dbReference type="ARBA" id="ARBA00022771"/>
    </source>
</evidence>
<sequence length="769" mass="85089">MLVPWGGVGCCLSAAALYLLGRSSGRDAEVLRSVARTGSLKDLAAILDTASKVLPLVVAVSGRVSSDTPLICQQSGMRGVIVEETAEQHFLKHNDAGSWIQDSAVMLSVSKEVPWYLDDGTGRVYVVGARSAAGLILTVASEVFEESGRTLVRGTLDYLQGLKMLGVKRTERVLPTGTSLTVVGEAIKDDVGTIRIQRPHKGPFYASPKSIDQLILNLGKWAKLYQLASMGFAAFGVFLLAKRALDHFLQRKRQREFHKKARAAAAQRQARDAEGGNGTSDGEPKKDQLVLEICVICLEQEYNAVFVPVRLQAYRLWCIRDWDYHHCQTTSREILIQSPYPHTPRGEGDVDEITSPVSARTLEFAVAPHGGGARSILHSEGSARIVRGRGRNKRKWTMDEDEELVRALCEVSTDPRFRAEGGGFKNCYTQGIEGLLAQRLPGRGIRASPHVDSRLKVLKRKFHAIKEMLASPGFSWDGSRKVVRCEKQRYDDYCKDNPRARGMYGVPFPHFDVFDAVYGKDRAAREVVEVSEEATADMENGNTSEAGDDEGEEDQMCTGPSGRSLDATSSYKKQERCKNGGKRNRAESNCPSPDTLKDVRGHYQRASQHVDTMAEAMELFKDVHRHFQSVVQHAGAMAAAMEAFKGAYDQFQSVVQNASTATTAMEQFKDAHDQFRSIIQNGSATEAVIEPHADLRERLSPEMPQQDARVRAIAEMQKLGFTGSEVVSAASVFAKEPDQMGMFLALPEIYRREYILEMLVISRRNLSLP</sequence>
<feature type="compositionally biased region" description="Acidic residues" evidence="12">
    <location>
        <begin position="546"/>
        <end position="555"/>
    </location>
</feature>
<keyword evidence="10" id="KW-1133">Transmembrane helix</keyword>
<evidence type="ECO:0000256" key="13">
    <source>
        <dbReference type="SAM" id="SignalP"/>
    </source>
</evidence>
<dbReference type="EnsemblPlants" id="EMT04556">
    <property type="protein sequence ID" value="EMT04556"/>
    <property type="gene ID" value="F775_26748"/>
</dbReference>
<dbReference type="Pfam" id="PF23950">
    <property type="entry name" value="MLLE_2"/>
    <property type="match status" value="1"/>
</dbReference>
<dbReference type="PANTHER" id="PTHR47568:SF2">
    <property type="entry name" value="E3 UBIQUITIN-PROTEIN LIGASE SP1-RELATED"/>
    <property type="match status" value="1"/>
</dbReference>
<comment type="catalytic activity">
    <reaction evidence="1">
        <text>S-ubiquitinyl-[E2 ubiquitin-conjugating enzyme]-L-cysteine + [acceptor protein]-L-lysine = [E2 ubiquitin-conjugating enzyme]-L-cysteine + N(6)-ubiquitinyl-[acceptor protein]-L-lysine.</text>
        <dbReference type="EC" id="2.3.2.27"/>
    </reaction>
</comment>
<feature type="domain" description="Myb/SANT-like" evidence="15">
    <location>
        <begin position="395"/>
        <end position="493"/>
    </location>
</feature>
<evidence type="ECO:0000256" key="8">
    <source>
        <dbReference type="ARBA" id="ARBA00022786"/>
    </source>
</evidence>
<keyword evidence="6" id="KW-0479">Metal-binding</keyword>
<evidence type="ECO:0000256" key="9">
    <source>
        <dbReference type="ARBA" id="ARBA00022833"/>
    </source>
</evidence>
<dbReference type="GO" id="GO:0016567">
    <property type="term" value="P:protein ubiquitination"/>
    <property type="evidence" value="ECO:0007669"/>
    <property type="project" value="InterPro"/>
</dbReference>
<dbReference type="PANTHER" id="PTHR47568">
    <property type="match status" value="1"/>
</dbReference>
<keyword evidence="13" id="KW-0732">Signal</keyword>
<dbReference type="InterPro" id="IPR024752">
    <property type="entry name" value="Myb/SANT-like_dom"/>
</dbReference>
<proteinExistence type="predicted"/>
<evidence type="ECO:0000256" key="2">
    <source>
        <dbReference type="ARBA" id="ARBA00004141"/>
    </source>
</evidence>
<evidence type="ECO:0000256" key="1">
    <source>
        <dbReference type="ARBA" id="ARBA00000900"/>
    </source>
</evidence>
<dbReference type="GO" id="GO:0061630">
    <property type="term" value="F:ubiquitin protein ligase activity"/>
    <property type="evidence" value="ECO:0007669"/>
    <property type="project" value="UniProtKB-EC"/>
</dbReference>
<feature type="region of interest" description="Disordered" evidence="12">
    <location>
        <begin position="260"/>
        <end position="283"/>
    </location>
</feature>
<keyword evidence="4" id="KW-0808">Transferase</keyword>
<feature type="signal peptide" evidence="13">
    <location>
        <begin position="1"/>
        <end position="25"/>
    </location>
</feature>
<dbReference type="AlphaFoldDB" id="M8AJ96"/>
<evidence type="ECO:0000256" key="6">
    <source>
        <dbReference type="ARBA" id="ARBA00022723"/>
    </source>
</evidence>
<name>M8AJ96_AEGTA</name>
<evidence type="ECO:0000256" key="4">
    <source>
        <dbReference type="ARBA" id="ARBA00022679"/>
    </source>
</evidence>
<feature type="domain" description="MLLE-like" evidence="16">
    <location>
        <begin position="704"/>
        <end position="760"/>
    </location>
</feature>
<dbReference type="InterPro" id="IPR056623">
    <property type="entry name" value="MLLE_2"/>
</dbReference>
<dbReference type="InterPro" id="IPR022170">
    <property type="entry name" value="MUL1-like"/>
</dbReference>
<reference evidence="17" key="1">
    <citation type="submission" date="2015-06" db="UniProtKB">
        <authorList>
            <consortium name="EnsemblPlants"/>
        </authorList>
    </citation>
    <scope>IDENTIFICATION</scope>
</reference>
<evidence type="ECO:0000256" key="3">
    <source>
        <dbReference type="ARBA" id="ARBA00012483"/>
    </source>
</evidence>
<dbReference type="InterPro" id="IPR044231">
    <property type="entry name" value="SP1/SPL1"/>
</dbReference>
<keyword evidence="9" id="KW-0862">Zinc</keyword>